<name>A0A2H3DTA5_ARMGA</name>
<evidence type="ECO:0000313" key="1">
    <source>
        <dbReference type="EMBL" id="PBK90666.1"/>
    </source>
</evidence>
<dbReference type="InParanoid" id="A0A2H3DTA5"/>
<dbReference type="OrthoDB" id="10452646at2759"/>
<evidence type="ECO:0000313" key="2">
    <source>
        <dbReference type="Proteomes" id="UP000217790"/>
    </source>
</evidence>
<accession>A0A2H3DTA5</accession>
<dbReference type="Proteomes" id="UP000217790">
    <property type="component" value="Unassembled WGS sequence"/>
</dbReference>
<organism evidence="1 2">
    <name type="scientific">Armillaria gallica</name>
    <name type="common">Bulbous honey fungus</name>
    <name type="synonym">Armillaria bulbosa</name>
    <dbReference type="NCBI Taxonomy" id="47427"/>
    <lineage>
        <taxon>Eukaryota</taxon>
        <taxon>Fungi</taxon>
        <taxon>Dikarya</taxon>
        <taxon>Basidiomycota</taxon>
        <taxon>Agaricomycotina</taxon>
        <taxon>Agaricomycetes</taxon>
        <taxon>Agaricomycetidae</taxon>
        <taxon>Agaricales</taxon>
        <taxon>Marasmiineae</taxon>
        <taxon>Physalacriaceae</taxon>
        <taxon>Armillaria</taxon>
    </lineage>
</organism>
<sequence length="71" mass="7563">TARIRDHQNGSSYGTVYGDSVTVTGPQVRPSNGIIRLTVACTQNSQTTMPIAPISNLFHLCSCPVNVTCVL</sequence>
<reference evidence="2" key="1">
    <citation type="journal article" date="2017" name="Nat. Ecol. Evol.">
        <title>Genome expansion and lineage-specific genetic innovations in the forest pathogenic fungi Armillaria.</title>
        <authorList>
            <person name="Sipos G."/>
            <person name="Prasanna A.N."/>
            <person name="Walter M.C."/>
            <person name="O'Connor E."/>
            <person name="Balint B."/>
            <person name="Krizsan K."/>
            <person name="Kiss B."/>
            <person name="Hess J."/>
            <person name="Varga T."/>
            <person name="Slot J."/>
            <person name="Riley R."/>
            <person name="Boka B."/>
            <person name="Rigling D."/>
            <person name="Barry K."/>
            <person name="Lee J."/>
            <person name="Mihaltcheva S."/>
            <person name="LaButti K."/>
            <person name="Lipzen A."/>
            <person name="Waldron R."/>
            <person name="Moloney N.M."/>
            <person name="Sperisen C."/>
            <person name="Kredics L."/>
            <person name="Vagvoelgyi C."/>
            <person name="Patrignani A."/>
            <person name="Fitzpatrick D."/>
            <person name="Nagy I."/>
            <person name="Doyle S."/>
            <person name="Anderson J.B."/>
            <person name="Grigoriev I.V."/>
            <person name="Gueldener U."/>
            <person name="Muensterkoetter M."/>
            <person name="Nagy L.G."/>
        </authorList>
    </citation>
    <scope>NUCLEOTIDE SEQUENCE [LARGE SCALE GENOMIC DNA]</scope>
    <source>
        <strain evidence="2">Ar21-2</strain>
    </source>
</reference>
<gene>
    <name evidence="1" type="ORF">ARMGADRAFT_1014367</name>
</gene>
<protein>
    <submittedName>
        <fullName evidence="1">Uncharacterized protein</fullName>
    </submittedName>
</protein>
<feature type="non-terminal residue" evidence="1">
    <location>
        <position position="1"/>
    </location>
</feature>
<keyword evidence="2" id="KW-1185">Reference proteome</keyword>
<dbReference type="AlphaFoldDB" id="A0A2H3DTA5"/>
<proteinExistence type="predicted"/>
<dbReference type="EMBL" id="KZ293664">
    <property type="protein sequence ID" value="PBK90666.1"/>
    <property type="molecule type" value="Genomic_DNA"/>
</dbReference>